<dbReference type="Proteomes" id="UP000199139">
    <property type="component" value="Unassembled WGS sequence"/>
</dbReference>
<dbReference type="STRING" id="306541.SAMN05421668_1425"/>
<gene>
    <name evidence="7" type="primary">lytR</name>
    <name evidence="7" type="ORF">HMI01_27850</name>
    <name evidence="8" type="ORF">SAMN05421668_1425</name>
</gene>
<dbReference type="AlphaFoldDB" id="A0A1I6V2T7"/>
<evidence type="ECO:0000256" key="3">
    <source>
        <dbReference type="ARBA" id="ARBA00022968"/>
    </source>
</evidence>
<dbReference type="GO" id="GO:0071555">
    <property type="term" value="P:cell wall organization"/>
    <property type="evidence" value="ECO:0007669"/>
    <property type="project" value="UniProtKB-KW"/>
</dbReference>
<dbReference type="Gene3D" id="3.40.630.190">
    <property type="entry name" value="LCP protein"/>
    <property type="match status" value="1"/>
</dbReference>
<dbReference type="OrthoDB" id="27330at2"/>
<keyword evidence="4 5" id="KW-1133">Transmembrane helix</keyword>
<evidence type="ECO:0000313" key="8">
    <source>
        <dbReference type="EMBL" id="SFT08003.1"/>
    </source>
</evidence>
<name>A0A1I6V2T7_9BACI</name>
<accession>A0A1I6V2T7</accession>
<evidence type="ECO:0000313" key="10">
    <source>
        <dbReference type="Proteomes" id="UP000321773"/>
    </source>
</evidence>
<dbReference type="InterPro" id="IPR004474">
    <property type="entry name" value="LytR_CpsA_psr"/>
</dbReference>
<reference evidence="8 9" key="1">
    <citation type="submission" date="2016-10" db="EMBL/GenBank/DDBJ databases">
        <authorList>
            <person name="de Groot N.N."/>
        </authorList>
    </citation>
    <scope>NUCLEOTIDE SEQUENCE [LARGE SCALE GENOMIC DNA]</scope>
    <source>
        <strain evidence="8 9">DSM 17074</strain>
    </source>
</reference>
<dbReference type="NCBIfam" id="TIGR00350">
    <property type="entry name" value="lytR_cpsA_psr"/>
    <property type="match status" value="1"/>
</dbReference>
<evidence type="ECO:0000256" key="1">
    <source>
        <dbReference type="ARBA" id="ARBA00006068"/>
    </source>
</evidence>
<dbReference type="PANTHER" id="PTHR33392">
    <property type="entry name" value="POLYISOPRENYL-TEICHOIC ACID--PEPTIDOGLYCAN TEICHOIC ACID TRANSFERASE TAGU"/>
    <property type="match status" value="1"/>
</dbReference>
<dbReference type="EMBL" id="FPAI01000042">
    <property type="protein sequence ID" value="SFT08003.1"/>
    <property type="molecule type" value="Genomic_DNA"/>
</dbReference>
<feature type="domain" description="Cell envelope-related transcriptional attenuator" evidence="6">
    <location>
        <begin position="98"/>
        <end position="244"/>
    </location>
</feature>
<evidence type="ECO:0000259" key="6">
    <source>
        <dbReference type="Pfam" id="PF03816"/>
    </source>
</evidence>
<protein>
    <submittedName>
        <fullName evidence="8">Cell envelope-related function transcriptional attenuator common domain-containing protein</fullName>
    </submittedName>
    <submittedName>
        <fullName evidence="7">LytR family transcriptional regulator</fullName>
    </submittedName>
</protein>
<organism evidence="8 9">
    <name type="scientific">Halolactibacillus miurensis</name>
    <dbReference type="NCBI Taxonomy" id="306541"/>
    <lineage>
        <taxon>Bacteria</taxon>
        <taxon>Bacillati</taxon>
        <taxon>Bacillota</taxon>
        <taxon>Bacilli</taxon>
        <taxon>Bacillales</taxon>
        <taxon>Bacillaceae</taxon>
        <taxon>Halolactibacillus</taxon>
    </lineage>
</organism>
<evidence type="ECO:0000256" key="5">
    <source>
        <dbReference type="SAM" id="Phobius"/>
    </source>
</evidence>
<reference evidence="7 10" key="2">
    <citation type="submission" date="2019-07" db="EMBL/GenBank/DDBJ databases">
        <title>Whole genome shotgun sequence of Halolactibacillus miurensis NBRC 100873.</title>
        <authorList>
            <person name="Hosoyama A."/>
            <person name="Uohara A."/>
            <person name="Ohji S."/>
            <person name="Ichikawa N."/>
        </authorList>
    </citation>
    <scope>NUCLEOTIDE SEQUENCE [LARGE SCALE GENOMIC DNA]</scope>
    <source>
        <strain evidence="7 10">NBRC 100873</strain>
    </source>
</reference>
<feature type="transmembrane region" description="Helical" evidence="5">
    <location>
        <begin position="21"/>
        <end position="40"/>
    </location>
</feature>
<keyword evidence="10" id="KW-1185">Reference proteome</keyword>
<comment type="similarity">
    <text evidence="1">Belongs to the LytR/CpsA/Psr (LCP) family.</text>
</comment>
<dbReference type="Pfam" id="PF03816">
    <property type="entry name" value="LytR_cpsA_psr"/>
    <property type="match status" value="1"/>
</dbReference>
<dbReference type="InterPro" id="IPR050922">
    <property type="entry name" value="LytR/CpsA/Psr_CW_biosynth"/>
</dbReference>
<dbReference type="RefSeq" id="WP_089855664.1">
    <property type="nucleotide sequence ID" value="NZ_BJWJ01000052.1"/>
</dbReference>
<evidence type="ECO:0000256" key="2">
    <source>
        <dbReference type="ARBA" id="ARBA00022692"/>
    </source>
</evidence>
<keyword evidence="3" id="KW-0735">Signal-anchor</keyword>
<evidence type="ECO:0000256" key="4">
    <source>
        <dbReference type="ARBA" id="ARBA00022989"/>
    </source>
</evidence>
<evidence type="ECO:0000313" key="7">
    <source>
        <dbReference type="EMBL" id="GEM05797.1"/>
    </source>
</evidence>
<sequence length="329" mass="37272">MTNEKLTRRKYKKQKQKKKKILRTTIIILVALLIMIGAYLTSVYFNAKNAVDEAFDSAGRDKSELRYITVDPGKDHVSILFIGVDNGGGRDTSSNGLSDALILTTFNKNDHSIKMLSIPRDSYVYVPLRDTHTKINHAHSYGGPKASIETIENLFDIPIDYFVSINFDAFIDIVDELNGINIEVPYELYEMDSNDNKDAIHLLPGKQNLNGEEALALARTRKLDNDIERGKRQQMIISAILKRSISVNAVLNVNDLISVVGDNMKTNMSFDEIKSFAPYALNKDLAIDHLELKGSDMVTDAYYYKLDETHLTDIKQILQSHLEWEPKEN</sequence>
<keyword evidence="5" id="KW-0472">Membrane</keyword>
<dbReference type="PANTHER" id="PTHR33392:SF3">
    <property type="entry name" value="POLYISOPRENYL-TEICHOIC ACID--PEPTIDOGLYCAN TEICHOIC ACID TRANSFERASE TAGT"/>
    <property type="match status" value="1"/>
</dbReference>
<keyword evidence="2 5" id="KW-0812">Transmembrane</keyword>
<proteinExistence type="inferred from homology"/>
<dbReference type="EMBL" id="BJWJ01000052">
    <property type="protein sequence ID" value="GEM05797.1"/>
    <property type="molecule type" value="Genomic_DNA"/>
</dbReference>
<evidence type="ECO:0000313" key="9">
    <source>
        <dbReference type="Proteomes" id="UP000199139"/>
    </source>
</evidence>
<dbReference type="Proteomes" id="UP000321773">
    <property type="component" value="Unassembled WGS sequence"/>
</dbReference>